<protein>
    <submittedName>
        <fullName evidence="9">MFS multidrug transporter</fullName>
    </submittedName>
</protein>
<dbReference type="PANTHER" id="PTHR23501:SF193">
    <property type="entry name" value="MULTIDRUG TRANSPORTER, PUTATIVE (AFU_ORTHOLOGUE AFUA_8G00940)-RELATED"/>
    <property type="match status" value="1"/>
</dbReference>
<gene>
    <name evidence="9" type="ORF">CPLU01_13247</name>
</gene>
<evidence type="ECO:0000259" key="8">
    <source>
        <dbReference type="PROSITE" id="PS50850"/>
    </source>
</evidence>
<comment type="caution">
    <text evidence="9">The sequence shown here is derived from an EMBL/GenBank/DDBJ whole genome shotgun (WGS) entry which is preliminary data.</text>
</comment>
<keyword evidence="6 7" id="KW-0472">Membrane</keyword>
<proteinExistence type="inferred from homology"/>
<comment type="similarity">
    <text evidence="2">Belongs to the major facilitator superfamily. TCR/Tet family.</text>
</comment>
<feature type="transmembrane region" description="Helical" evidence="7">
    <location>
        <begin position="412"/>
        <end position="430"/>
    </location>
</feature>
<feature type="transmembrane region" description="Helical" evidence="7">
    <location>
        <begin position="261"/>
        <end position="280"/>
    </location>
</feature>
<keyword evidence="10" id="KW-1185">Reference proteome</keyword>
<feature type="transmembrane region" description="Helical" evidence="7">
    <location>
        <begin position="180"/>
        <end position="199"/>
    </location>
</feature>
<reference evidence="9" key="1">
    <citation type="journal article" date="2020" name="Phytopathology">
        <title>Genome Sequence Resources of Colletotrichum truncatum, C. plurivorum, C. musicola, and C. sojae: Four Species Pathogenic to Soybean (Glycine max).</title>
        <authorList>
            <person name="Rogerio F."/>
            <person name="Boufleur T.R."/>
            <person name="Ciampi-Guillardi M."/>
            <person name="Sukno S.A."/>
            <person name="Thon M.R."/>
            <person name="Massola Junior N.S."/>
            <person name="Baroncelli R."/>
        </authorList>
    </citation>
    <scope>NUCLEOTIDE SEQUENCE</scope>
    <source>
        <strain evidence="9">LFN00145</strain>
    </source>
</reference>
<dbReference type="InterPro" id="IPR020846">
    <property type="entry name" value="MFS_dom"/>
</dbReference>
<feature type="transmembrane region" description="Helical" evidence="7">
    <location>
        <begin position="333"/>
        <end position="352"/>
    </location>
</feature>
<feature type="transmembrane region" description="Helical" evidence="7">
    <location>
        <begin position="301"/>
        <end position="321"/>
    </location>
</feature>
<comment type="subcellular location">
    <subcellularLocation>
        <location evidence="1">Membrane</location>
        <topology evidence="1">Multi-pass membrane protein</topology>
    </subcellularLocation>
</comment>
<dbReference type="Pfam" id="PF07690">
    <property type="entry name" value="MFS_1"/>
    <property type="match status" value="1"/>
</dbReference>
<accession>A0A8H6JTS5</accession>
<feature type="domain" description="Major facilitator superfamily (MFS) profile" evidence="8">
    <location>
        <begin position="98"/>
        <end position="574"/>
    </location>
</feature>
<dbReference type="EMBL" id="WIGO01000298">
    <property type="protein sequence ID" value="KAF6818670.1"/>
    <property type="molecule type" value="Genomic_DNA"/>
</dbReference>
<dbReference type="InterPro" id="IPR036259">
    <property type="entry name" value="MFS_trans_sf"/>
</dbReference>
<dbReference type="InterPro" id="IPR011701">
    <property type="entry name" value="MFS"/>
</dbReference>
<dbReference type="Gene3D" id="1.20.1250.20">
    <property type="entry name" value="MFS general substrate transporter like domains"/>
    <property type="match status" value="2"/>
</dbReference>
<feature type="transmembrane region" description="Helical" evidence="7">
    <location>
        <begin position="95"/>
        <end position="120"/>
    </location>
</feature>
<evidence type="ECO:0000256" key="2">
    <source>
        <dbReference type="ARBA" id="ARBA00007520"/>
    </source>
</evidence>
<dbReference type="FunFam" id="1.20.1250.20:FF:000196">
    <property type="entry name" value="MFS toxin efflux pump (AflT)"/>
    <property type="match status" value="1"/>
</dbReference>
<feature type="transmembrane region" description="Helical" evidence="7">
    <location>
        <begin position="372"/>
        <end position="392"/>
    </location>
</feature>
<dbReference type="CDD" id="cd17502">
    <property type="entry name" value="MFS_Azr1_MDR_like"/>
    <property type="match status" value="1"/>
</dbReference>
<feature type="transmembrane region" description="Helical" evidence="7">
    <location>
        <begin position="499"/>
        <end position="523"/>
    </location>
</feature>
<evidence type="ECO:0000313" key="10">
    <source>
        <dbReference type="Proteomes" id="UP000654918"/>
    </source>
</evidence>
<dbReference type="PROSITE" id="PS50850">
    <property type="entry name" value="MFS"/>
    <property type="match status" value="1"/>
</dbReference>
<keyword evidence="5 7" id="KW-1133">Transmembrane helix</keyword>
<feature type="transmembrane region" description="Helical" evidence="7">
    <location>
        <begin position="437"/>
        <end position="457"/>
    </location>
</feature>
<evidence type="ECO:0000256" key="1">
    <source>
        <dbReference type="ARBA" id="ARBA00004141"/>
    </source>
</evidence>
<evidence type="ECO:0000256" key="5">
    <source>
        <dbReference type="ARBA" id="ARBA00022989"/>
    </source>
</evidence>
<sequence>MDRDLDAYSMGRASTVRRRSIVTITDKQRLSIDLSLTSTETFPSSLAIDKNSSRTVLEEKDVDMSTESRSQQEKDDEPVVVTVLQTPKYLSGTKLFVVMTCVAVVCWLLFLDSSIIVTAIPAITDEFHSLGDIGWYGSAYHLANAALQPLTGKVYRYFSTKVCSNPVHRQGVQHGLHRQWSFFTFLVIFELGSLICGAAPNSTILIVGRVVAGMGSAGILSGGLTIIAGSVPLDKRPVANSGSVFGPVLGGVITQYSTWRWAFYINLPIGGLALPLLAWSDIPDQVHKPSPMAVLPRLHQYLDFIGFVLCAGSAVLLLMALELGGNEYPFSSPIVIGMFCGSGVALVAFLTWNYRKGDDALLPPSMFEKRPVWCAGATNVTMVGSAMVQIYLLPLYFQAVQGATPSQSGVNVLPSILSQLAGAFGGGILVGKLGYYLPWAVGGTAATIIASGLFTTLTTTTPIAQWVGFQILTGLGRGVVLQLPTIAVQANLPPEQISVGISFITFSQFMGSAVALAIGNAIFVSALKQELPQFAPNVDPAVVIEAGATGFRKAVAQNDLPGVLLAYVTSIDREFYLSLGLAIASFCFAWGLGWKDIRPNKKPPKTDSSS</sequence>
<dbReference type="PANTHER" id="PTHR23501">
    <property type="entry name" value="MAJOR FACILITATOR SUPERFAMILY"/>
    <property type="match status" value="1"/>
</dbReference>
<dbReference type="Proteomes" id="UP000654918">
    <property type="component" value="Unassembled WGS sequence"/>
</dbReference>
<dbReference type="AlphaFoldDB" id="A0A8H6JTS5"/>
<dbReference type="GO" id="GO:0005886">
    <property type="term" value="C:plasma membrane"/>
    <property type="evidence" value="ECO:0007669"/>
    <property type="project" value="TreeGrafter"/>
</dbReference>
<organism evidence="9 10">
    <name type="scientific">Colletotrichum plurivorum</name>
    <dbReference type="NCBI Taxonomy" id="2175906"/>
    <lineage>
        <taxon>Eukaryota</taxon>
        <taxon>Fungi</taxon>
        <taxon>Dikarya</taxon>
        <taxon>Ascomycota</taxon>
        <taxon>Pezizomycotina</taxon>
        <taxon>Sordariomycetes</taxon>
        <taxon>Hypocreomycetidae</taxon>
        <taxon>Glomerellales</taxon>
        <taxon>Glomerellaceae</taxon>
        <taxon>Colletotrichum</taxon>
        <taxon>Colletotrichum orchidearum species complex</taxon>
    </lineage>
</organism>
<evidence type="ECO:0000256" key="4">
    <source>
        <dbReference type="ARBA" id="ARBA00022692"/>
    </source>
</evidence>
<dbReference type="GO" id="GO:0022857">
    <property type="term" value="F:transmembrane transporter activity"/>
    <property type="evidence" value="ECO:0007669"/>
    <property type="project" value="InterPro"/>
</dbReference>
<evidence type="ECO:0000256" key="3">
    <source>
        <dbReference type="ARBA" id="ARBA00022448"/>
    </source>
</evidence>
<feature type="transmembrane region" description="Helical" evidence="7">
    <location>
        <begin position="206"/>
        <end position="228"/>
    </location>
</feature>
<feature type="transmembrane region" description="Helical" evidence="7">
    <location>
        <begin position="575"/>
        <end position="594"/>
    </location>
</feature>
<evidence type="ECO:0000256" key="6">
    <source>
        <dbReference type="ARBA" id="ARBA00023136"/>
    </source>
</evidence>
<dbReference type="SUPFAM" id="SSF103473">
    <property type="entry name" value="MFS general substrate transporter"/>
    <property type="match status" value="1"/>
</dbReference>
<evidence type="ECO:0000256" key="7">
    <source>
        <dbReference type="SAM" id="Phobius"/>
    </source>
</evidence>
<evidence type="ECO:0000313" key="9">
    <source>
        <dbReference type="EMBL" id="KAF6818670.1"/>
    </source>
</evidence>
<keyword evidence="4 7" id="KW-0812">Transmembrane</keyword>
<keyword evidence="3" id="KW-0813">Transport</keyword>
<name>A0A8H6JTS5_9PEZI</name>